<feature type="chain" id="PRO_5023905352" evidence="1">
    <location>
        <begin position="20"/>
        <end position="250"/>
    </location>
</feature>
<name>A0A5J4NUT5_9TREM</name>
<sequence length="250" mass="27719">MAVVPLFFFYVYLGRVVSSYNVFKKFSTAHGEFEEIVVPSGISTVVFTNLPPHSSFAMIQLHSPFNPLLASIVPSFDFGVSQRSEHCGLVSKLSGPHPNITLYIYSYYENPLVAWARVDAFSPEYPVPGGCGRYTSDSFASASISHEVMILPWNLRSKGKSYDTLRYWTSVIKFDASALPQPMTIKESCDDDTVPSNVLRYHLYSTPLVTAGGDYGSFVNPTAQQVAALIRSMTPNDTRLGTLVRTFTIK</sequence>
<keyword evidence="3" id="KW-1185">Reference proteome</keyword>
<reference evidence="2 3" key="1">
    <citation type="journal article" date="2019" name="Gigascience">
        <title>Whole-genome sequence of the oriental lung fluke Paragonimus westermani.</title>
        <authorList>
            <person name="Oey H."/>
            <person name="Zakrzewski M."/>
            <person name="Narain K."/>
            <person name="Devi K.R."/>
            <person name="Agatsuma T."/>
            <person name="Nawaratna S."/>
            <person name="Gobert G.N."/>
            <person name="Jones M.K."/>
            <person name="Ragan M.A."/>
            <person name="McManus D.P."/>
            <person name="Krause L."/>
        </authorList>
    </citation>
    <scope>NUCLEOTIDE SEQUENCE [LARGE SCALE GENOMIC DNA]</scope>
    <source>
        <strain evidence="2 3">IND2009</strain>
    </source>
</reference>
<dbReference type="Pfam" id="PF25992">
    <property type="entry name" value="Ig_TM7SF3_N"/>
    <property type="match status" value="1"/>
</dbReference>
<feature type="signal peptide" evidence="1">
    <location>
        <begin position="1"/>
        <end position="19"/>
    </location>
</feature>
<evidence type="ECO:0000256" key="1">
    <source>
        <dbReference type="SAM" id="SignalP"/>
    </source>
</evidence>
<gene>
    <name evidence="2" type="ORF">DEA37_0012482</name>
</gene>
<proteinExistence type="predicted"/>
<dbReference type="EMBL" id="QNGE01000794">
    <property type="protein sequence ID" value="KAA3679259.1"/>
    <property type="molecule type" value="Genomic_DNA"/>
</dbReference>
<organism evidence="2 3">
    <name type="scientific">Paragonimus westermani</name>
    <dbReference type="NCBI Taxonomy" id="34504"/>
    <lineage>
        <taxon>Eukaryota</taxon>
        <taxon>Metazoa</taxon>
        <taxon>Spiralia</taxon>
        <taxon>Lophotrochozoa</taxon>
        <taxon>Platyhelminthes</taxon>
        <taxon>Trematoda</taxon>
        <taxon>Digenea</taxon>
        <taxon>Plagiorchiida</taxon>
        <taxon>Troglotremata</taxon>
        <taxon>Troglotrematidae</taxon>
        <taxon>Paragonimus</taxon>
    </lineage>
</organism>
<dbReference type="Proteomes" id="UP000324629">
    <property type="component" value="Unassembled WGS sequence"/>
</dbReference>
<comment type="caution">
    <text evidence="2">The sequence shown here is derived from an EMBL/GenBank/DDBJ whole genome shotgun (WGS) entry which is preliminary data.</text>
</comment>
<evidence type="ECO:0000313" key="3">
    <source>
        <dbReference type="Proteomes" id="UP000324629"/>
    </source>
</evidence>
<evidence type="ECO:0000313" key="2">
    <source>
        <dbReference type="EMBL" id="KAA3679259.1"/>
    </source>
</evidence>
<keyword evidence="1" id="KW-0732">Signal</keyword>
<protein>
    <submittedName>
        <fullName evidence="2">Uncharacterized protein</fullName>
    </submittedName>
</protein>
<dbReference type="AlphaFoldDB" id="A0A5J4NUT5"/>
<accession>A0A5J4NUT5</accession>